<dbReference type="InterPro" id="IPR002078">
    <property type="entry name" value="Sigma_54_int"/>
</dbReference>
<dbReference type="PROSITE" id="PS50112">
    <property type="entry name" value="PAS"/>
    <property type="match status" value="1"/>
</dbReference>
<evidence type="ECO:0000313" key="8">
    <source>
        <dbReference type="Proteomes" id="UP000509579"/>
    </source>
</evidence>
<keyword evidence="1" id="KW-0547">Nucleotide-binding</keyword>
<dbReference type="SUPFAM" id="SSF159800">
    <property type="entry name" value="PrpR receptor domain-like"/>
    <property type="match status" value="1"/>
</dbReference>
<dbReference type="PANTHER" id="PTHR32071:SF81">
    <property type="entry name" value="PROPIONATE CATABOLISM OPERON REGULATORY PROTEIN"/>
    <property type="match status" value="1"/>
</dbReference>
<dbReference type="Gene3D" id="3.40.50.10660">
    <property type="entry name" value="PrpR receptor domain-like"/>
    <property type="match status" value="1"/>
</dbReference>
<dbReference type="RefSeq" id="WP_175505651.1">
    <property type="nucleotide sequence ID" value="NZ_CP054840.1"/>
</dbReference>
<dbReference type="Gene3D" id="3.30.450.20">
    <property type="entry name" value="PAS domain"/>
    <property type="match status" value="1"/>
</dbReference>
<evidence type="ECO:0000256" key="3">
    <source>
        <dbReference type="ARBA" id="ARBA00023015"/>
    </source>
</evidence>
<dbReference type="KEGG" id="aant:HUK68_19210"/>
<evidence type="ECO:0000259" key="5">
    <source>
        <dbReference type="PROSITE" id="PS50045"/>
    </source>
</evidence>
<dbReference type="Gene3D" id="3.40.50.2300">
    <property type="match status" value="1"/>
</dbReference>
<dbReference type="Gene3D" id="1.10.8.60">
    <property type="match status" value="1"/>
</dbReference>
<dbReference type="Gene3D" id="3.40.50.300">
    <property type="entry name" value="P-loop containing nucleotide triphosphate hydrolases"/>
    <property type="match status" value="1"/>
</dbReference>
<dbReference type="GO" id="GO:0005524">
    <property type="term" value="F:ATP binding"/>
    <property type="evidence" value="ECO:0007669"/>
    <property type="project" value="UniProtKB-KW"/>
</dbReference>
<feature type="domain" description="Sigma-54 factor interaction" evidence="5">
    <location>
        <begin position="330"/>
        <end position="563"/>
    </location>
</feature>
<organism evidence="7 8">
    <name type="scientific">Comamonas antarctica</name>
    <dbReference type="NCBI Taxonomy" id="2743470"/>
    <lineage>
        <taxon>Bacteria</taxon>
        <taxon>Pseudomonadati</taxon>
        <taxon>Pseudomonadota</taxon>
        <taxon>Betaproteobacteria</taxon>
        <taxon>Burkholderiales</taxon>
        <taxon>Comamonadaceae</taxon>
        <taxon>Comamonas</taxon>
    </lineage>
</organism>
<dbReference type="InterPro" id="IPR009057">
    <property type="entry name" value="Homeodomain-like_sf"/>
</dbReference>
<dbReference type="Gene3D" id="1.10.10.60">
    <property type="entry name" value="Homeodomain-like"/>
    <property type="match status" value="1"/>
</dbReference>
<dbReference type="NCBIfam" id="TIGR00229">
    <property type="entry name" value="sensory_box"/>
    <property type="match status" value="1"/>
</dbReference>
<protein>
    <submittedName>
        <fullName evidence="7">Propionate catabolism operon regulatory protein PrpR</fullName>
    </submittedName>
</protein>
<dbReference type="InterPro" id="IPR002197">
    <property type="entry name" value="HTH_Fis"/>
</dbReference>
<keyword evidence="3" id="KW-0805">Transcription regulation</keyword>
<dbReference type="CDD" id="cd00009">
    <property type="entry name" value="AAA"/>
    <property type="match status" value="1"/>
</dbReference>
<proteinExistence type="predicted"/>
<dbReference type="FunFam" id="3.40.50.300:FF:000006">
    <property type="entry name" value="DNA-binding transcriptional regulator NtrC"/>
    <property type="match status" value="1"/>
</dbReference>
<dbReference type="GO" id="GO:0005737">
    <property type="term" value="C:cytoplasm"/>
    <property type="evidence" value="ECO:0007669"/>
    <property type="project" value="InterPro"/>
</dbReference>
<dbReference type="Pfam" id="PF00158">
    <property type="entry name" value="Sigma54_activat"/>
    <property type="match status" value="1"/>
</dbReference>
<feature type="domain" description="PAS" evidence="6">
    <location>
        <begin position="205"/>
        <end position="275"/>
    </location>
</feature>
<dbReference type="InterPro" id="IPR035965">
    <property type="entry name" value="PAS-like_dom_sf"/>
</dbReference>
<dbReference type="InterPro" id="IPR058031">
    <property type="entry name" value="AAA_lid_NorR"/>
</dbReference>
<keyword evidence="8" id="KW-1185">Reference proteome</keyword>
<evidence type="ECO:0000256" key="4">
    <source>
        <dbReference type="ARBA" id="ARBA00023163"/>
    </source>
</evidence>
<dbReference type="PANTHER" id="PTHR32071">
    <property type="entry name" value="TRANSCRIPTIONAL REGULATORY PROTEIN"/>
    <property type="match status" value="1"/>
</dbReference>
<gene>
    <name evidence="7" type="primary">prpR</name>
    <name evidence="7" type="ORF">HUK68_19210</name>
</gene>
<dbReference type="PROSITE" id="PS50045">
    <property type="entry name" value="SIGMA54_INTERACT_4"/>
    <property type="match status" value="1"/>
</dbReference>
<dbReference type="InterPro" id="IPR012704">
    <property type="entry name" value="Sig_transdc_resp-reg_PrpR"/>
</dbReference>
<evidence type="ECO:0000256" key="2">
    <source>
        <dbReference type="ARBA" id="ARBA00022840"/>
    </source>
</evidence>
<dbReference type="InterPro" id="IPR003593">
    <property type="entry name" value="AAA+_ATPase"/>
</dbReference>
<sequence length="642" mass="69177">MPSISPPLPAAADLPRLLIVSAYELAEVALSVTPQFQGRAQIHVERGNLERGVELVRKAVAQQGVEVVVSAGSNASYLRSRIEVPLVTVRVGGFDIMAALATARAAQGDIALVFFREIPDDVARFLRQFDLPVQLHAYESEAHAHALVEQLAASGVTAIVGPGVAVRAAQLRGLRGVLLYSRDSIAAAMEEALQLVLSRRAERSERERLAAVLRHLDSGVVATDAQGQVLAANPAADALTGVALTAAVGQPLQHLLPALDARAVQDRVARVHEWAQRKVLVQGQPIMESGRPHGAVFTLERASHVEQAFRKLRAHERERSQPARYTLAHVVQASAQMQAVVRRCETVAALTEAPVLITGPTGVGKELIAQGIHSASRRRGQRFVAVNCGALTESLLESELFGYEDGAFTGARREGKAGLFEAAHRGTVFLDEIGELPFALQTRLLRVLQEREVTRVGASAPVPIDIRVLAATHRDLAAMVQQGSFREDLYFRIAVLRIDLAPLAERPADLLLLADMMVQSAMREIGLAQSMQPVLRLLPAVVARHRWPGNARELHNFAQRVAVRCVELAGTPDLAELLALIDHPALPDSAPAASLAAGRSLHEQRHIQQVLADCGGDQGAAAKALGISRTTLWRRLKGQAGH</sequence>
<dbReference type="SMART" id="SM00091">
    <property type="entry name" value="PAS"/>
    <property type="match status" value="1"/>
</dbReference>
<dbReference type="GO" id="GO:0019629">
    <property type="term" value="P:propionate catabolic process, 2-methylcitrate cycle"/>
    <property type="evidence" value="ECO:0007669"/>
    <property type="project" value="InterPro"/>
</dbReference>
<dbReference type="Pfam" id="PF25601">
    <property type="entry name" value="AAA_lid_14"/>
    <property type="match status" value="1"/>
</dbReference>
<keyword evidence="4" id="KW-0804">Transcription</keyword>
<dbReference type="InterPro" id="IPR010524">
    <property type="entry name" value="Sig_transdc_resp-reg_PrpR_N"/>
</dbReference>
<dbReference type="CDD" id="cd00130">
    <property type="entry name" value="PAS"/>
    <property type="match status" value="1"/>
</dbReference>
<dbReference type="InterPro" id="IPR027417">
    <property type="entry name" value="P-loop_NTPase"/>
</dbReference>
<dbReference type="GO" id="GO:0006355">
    <property type="term" value="P:regulation of DNA-templated transcription"/>
    <property type="evidence" value="ECO:0007669"/>
    <property type="project" value="InterPro"/>
</dbReference>
<dbReference type="SUPFAM" id="SSF55785">
    <property type="entry name" value="PYP-like sensor domain (PAS domain)"/>
    <property type="match status" value="1"/>
</dbReference>
<dbReference type="SUPFAM" id="SSF46689">
    <property type="entry name" value="Homeodomain-like"/>
    <property type="match status" value="1"/>
</dbReference>
<dbReference type="SMART" id="SM00382">
    <property type="entry name" value="AAA"/>
    <property type="match status" value="1"/>
</dbReference>
<dbReference type="AlphaFoldDB" id="A0A6N1XAM2"/>
<dbReference type="Pfam" id="PF06506">
    <property type="entry name" value="PrpR_N"/>
    <property type="match status" value="1"/>
</dbReference>
<dbReference type="GO" id="GO:0000156">
    <property type="term" value="F:phosphorelay response regulator activity"/>
    <property type="evidence" value="ECO:0007669"/>
    <property type="project" value="InterPro"/>
</dbReference>
<keyword evidence="2" id="KW-0067">ATP-binding</keyword>
<dbReference type="SUPFAM" id="SSF52540">
    <property type="entry name" value="P-loop containing nucleoside triphosphate hydrolases"/>
    <property type="match status" value="1"/>
</dbReference>
<dbReference type="NCBIfam" id="TIGR02329">
    <property type="entry name" value="propionate_PrpR"/>
    <property type="match status" value="1"/>
</dbReference>
<dbReference type="InterPro" id="IPR013767">
    <property type="entry name" value="PAS_fold"/>
</dbReference>
<dbReference type="Pfam" id="PF00989">
    <property type="entry name" value="PAS"/>
    <property type="match status" value="1"/>
</dbReference>
<dbReference type="GO" id="GO:0043565">
    <property type="term" value="F:sequence-specific DNA binding"/>
    <property type="evidence" value="ECO:0007669"/>
    <property type="project" value="InterPro"/>
</dbReference>
<dbReference type="InterPro" id="IPR000014">
    <property type="entry name" value="PAS"/>
</dbReference>
<dbReference type="Proteomes" id="UP000509579">
    <property type="component" value="Chromosome"/>
</dbReference>
<accession>A0A6N1XAM2</accession>
<evidence type="ECO:0000256" key="1">
    <source>
        <dbReference type="ARBA" id="ARBA00022741"/>
    </source>
</evidence>
<dbReference type="Pfam" id="PF02954">
    <property type="entry name" value="HTH_8"/>
    <property type="match status" value="1"/>
</dbReference>
<dbReference type="EMBL" id="CP054840">
    <property type="protein sequence ID" value="QKV54855.1"/>
    <property type="molecule type" value="Genomic_DNA"/>
</dbReference>
<reference evidence="7 8" key="1">
    <citation type="submission" date="2020-06" db="EMBL/GenBank/DDBJ databases">
        <title>Acidovorax antarctica sp. nov., isolated from Corinth ice sheet soil, Antarctic Fields Peninsula.</title>
        <authorList>
            <person name="Xu Q."/>
            <person name="Peng F."/>
        </authorList>
    </citation>
    <scope>NUCLEOTIDE SEQUENCE [LARGE SCALE GENOMIC DNA]</scope>
    <source>
        <strain evidence="7 8">16-35-5</strain>
    </source>
</reference>
<evidence type="ECO:0000313" key="7">
    <source>
        <dbReference type="EMBL" id="QKV54855.1"/>
    </source>
</evidence>
<name>A0A6N1XAM2_9BURK</name>
<evidence type="ECO:0000259" key="6">
    <source>
        <dbReference type="PROSITE" id="PS50112"/>
    </source>
</evidence>